<dbReference type="Pfam" id="PF01171">
    <property type="entry name" value="ATP_bind_3"/>
    <property type="match status" value="1"/>
</dbReference>
<gene>
    <name evidence="3" type="ORF">B5F17_13105</name>
</gene>
<dbReference type="GO" id="GO:0016740">
    <property type="term" value="F:transferase activity"/>
    <property type="evidence" value="ECO:0007669"/>
    <property type="project" value="UniProtKB-KW"/>
</dbReference>
<dbReference type="Proteomes" id="UP000195897">
    <property type="component" value="Unassembled WGS sequence"/>
</dbReference>
<organism evidence="3 4">
    <name type="scientific">Butyricicoccus pullicaecorum</name>
    <dbReference type="NCBI Taxonomy" id="501571"/>
    <lineage>
        <taxon>Bacteria</taxon>
        <taxon>Bacillati</taxon>
        <taxon>Bacillota</taxon>
        <taxon>Clostridia</taxon>
        <taxon>Eubacteriales</taxon>
        <taxon>Butyricicoccaceae</taxon>
        <taxon>Butyricicoccus</taxon>
    </lineage>
</organism>
<comment type="caution">
    <text evidence="3">The sequence shown here is derived from an EMBL/GenBank/DDBJ whole genome shotgun (WGS) entry which is preliminary data.</text>
</comment>
<evidence type="ECO:0000259" key="2">
    <source>
        <dbReference type="Pfam" id="PF01171"/>
    </source>
</evidence>
<proteinExistence type="predicted"/>
<sequence length="269" mass="30117">MEREQIETLLHTQFAKKIRNPFRKAVEEYRMIAPGDRIAVCISGGKDSALLAVLLRDYQKYGNVPFEVICLAMDPGYEPENRRQIEENMDRLGLPLEVFETNVLRVAGNHAAENPCFLCAKMRRGYLYAEAKARGCNKIALGHHYDDAIETVLMGLIYGGQVQAMLPRLKSANYEGMELIRPLYRVRERDVSAWVEAAGLTFLPCACPAHVKEGDTKRGEIKKLIASLAADNPQIEANILNAVKNVNTAKVLGWRDADGAHSFLDRLDS</sequence>
<dbReference type="PANTHER" id="PTHR43686">
    <property type="entry name" value="SULFURTRANSFERASE-RELATED"/>
    <property type="match status" value="1"/>
</dbReference>
<name>A0A1Y4L3V0_9FIRM</name>
<dbReference type="AlphaFoldDB" id="A0A1Y4L3V0"/>
<evidence type="ECO:0000313" key="3">
    <source>
        <dbReference type="EMBL" id="OUP51463.1"/>
    </source>
</evidence>
<dbReference type="CDD" id="cd24138">
    <property type="entry name" value="TtcA-like"/>
    <property type="match status" value="1"/>
</dbReference>
<dbReference type="SUPFAM" id="SSF52402">
    <property type="entry name" value="Adenine nucleotide alpha hydrolases-like"/>
    <property type="match status" value="1"/>
</dbReference>
<feature type="domain" description="tRNA(Ile)-lysidine/2-thiocytidine synthase N-terminal" evidence="2">
    <location>
        <begin position="38"/>
        <end position="202"/>
    </location>
</feature>
<evidence type="ECO:0000313" key="4">
    <source>
        <dbReference type="Proteomes" id="UP000195897"/>
    </source>
</evidence>
<dbReference type="InterPro" id="IPR014729">
    <property type="entry name" value="Rossmann-like_a/b/a_fold"/>
</dbReference>
<dbReference type="Gene3D" id="3.40.50.620">
    <property type="entry name" value="HUPs"/>
    <property type="match status" value="1"/>
</dbReference>
<keyword evidence="1" id="KW-0808">Transferase</keyword>
<dbReference type="EMBL" id="NFKK01000022">
    <property type="protein sequence ID" value="OUP51463.1"/>
    <property type="molecule type" value="Genomic_DNA"/>
</dbReference>
<dbReference type="InterPro" id="IPR011063">
    <property type="entry name" value="TilS/TtcA_N"/>
</dbReference>
<dbReference type="PIRSF" id="PIRSF004976">
    <property type="entry name" value="ATPase_YdaO"/>
    <property type="match status" value="1"/>
</dbReference>
<accession>A0A1Y4L3V0</accession>
<evidence type="ECO:0000256" key="1">
    <source>
        <dbReference type="ARBA" id="ARBA00022679"/>
    </source>
</evidence>
<reference evidence="4" key="1">
    <citation type="submission" date="2017-04" db="EMBL/GenBank/DDBJ databases">
        <title>Function of individual gut microbiota members based on whole genome sequencing of pure cultures obtained from chicken caecum.</title>
        <authorList>
            <person name="Medvecky M."/>
            <person name="Cejkova D."/>
            <person name="Polansky O."/>
            <person name="Karasova D."/>
            <person name="Kubasova T."/>
            <person name="Cizek A."/>
            <person name="Rychlik I."/>
        </authorList>
    </citation>
    <scope>NUCLEOTIDE SEQUENCE [LARGE SCALE GENOMIC DNA]</scope>
    <source>
        <strain evidence="4">An180</strain>
    </source>
</reference>
<dbReference type="InterPro" id="IPR035107">
    <property type="entry name" value="tRNA_thiolation_TtcA_Ctu1"/>
</dbReference>
<dbReference type="PANTHER" id="PTHR43686:SF1">
    <property type="entry name" value="AMINOTRAN_5 DOMAIN-CONTAINING PROTEIN"/>
    <property type="match status" value="1"/>
</dbReference>
<dbReference type="RefSeq" id="WP_087374505.1">
    <property type="nucleotide sequence ID" value="NZ_NFKK01000022.1"/>
</dbReference>
<protein>
    <submittedName>
        <fullName evidence="3">tRNA 2-thiocytidine(32) synthetase TtcA</fullName>
    </submittedName>
</protein>
<dbReference type="GO" id="GO:0008033">
    <property type="term" value="P:tRNA processing"/>
    <property type="evidence" value="ECO:0007669"/>
    <property type="project" value="InterPro"/>
</dbReference>